<dbReference type="Proteomes" id="UP000078492">
    <property type="component" value="Unassembled WGS sequence"/>
</dbReference>
<evidence type="ECO:0000313" key="1">
    <source>
        <dbReference type="EMBL" id="KYN23146.1"/>
    </source>
</evidence>
<keyword evidence="2" id="KW-1185">Reference proteome</keyword>
<name>A0A151JCH1_9HYME</name>
<reference evidence="1 2" key="1">
    <citation type="submission" date="2015-09" db="EMBL/GenBank/DDBJ databases">
        <title>Trachymyrmex cornetzi WGS genome.</title>
        <authorList>
            <person name="Nygaard S."/>
            <person name="Hu H."/>
            <person name="Boomsma J."/>
            <person name="Zhang G."/>
        </authorList>
    </citation>
    <scope>NUCLEOTIDE SEQUENCE [LARGE SCALE GENOMIC DNA]</scope>
    <source>
        <strain evidence="1">Tcor2-1</strain>
        <tissue evidence="1">Whole body</tissue>
    </source>
</reference>
<sequence length="134" mass="16069">MSITKTFEDELEKFFEYKLAPYPLSLFDAMGMRKTMKSAFYNCFEYVNIEIDNTNAIYIIDGGYLLHRVVWDRDETFHIIFEKYVQYVQRHILVITVRLYLMVILIIRKILKLQNNVVGLQKHLHLLISFLIDL</sequence>
<protein>
    <submittedName>
        <fullName evidence="1">Uncharacterized protein</fullName>
    </submittedName>
</protein>
<accession>A0A151JCH1</accession>
<organism evidence="1 2">
    <name type="scientific">Trachymyrmex cornetzi</name>
    <dbReference type="NCBI Taxonomy" id="471704"/>
    <lineage>
        <taxon>Eukaryota</taxon>
        <taxon>Metazoa</taxon>
        <taxon>Ecdysozoa</taxon>
        <taxon>Arthropoda</taxon>
        <taxon>Hexapoda</taxon>
        <taxon>Insecta</taxon>
        <taxon>Pterygota</taxon>
        <taxon>Neoptera</taxon>
        <taxon>Endopterygota</taxon>
        <taxon>Hymenoptera</taxon>
        <taxon>Apocrita</taxon>
        <taxon>Aculeata</taxon>
        <taxon>Formicoidea</taxon>
        <taxon>Formicidae</taxon>
        <taxon>Myrmicinae</taxon>
        <taxon>Trachymyrmex</taxon>
    </lineage>
</organism>
<gene>
    <name evidence="1" type="ORF">ALC57_04450</name>
</gene>
<dbReference type="AlphaFoldDB" id="A0A151JCH1"/>
<evidence type="ECO:0000313" key="2">
    <source>
        <dbReference type="Proteomes" id="UP000078492"/>
    </source>
</evidence>
<proteinExistence type="predicted"/>
<dbReference type="EMBL" id="KQ979066">
    <property type="protein sequence ID" value="KYN23146.1"/>
    <property type="molecule type" value="Genomic_DNA"/>
</dbReference>